<keyword evidence="5" id="KW-1185">Reference proteome</keyword>
<dbReference type="Pfam" id="PF19085">
    <property type="entry name" value="Choline_bind_2"/>
    <property type="match status" value="1"/>
</dbReference>
<reference evidence="4 5" key="1">
    <citation type="submission" date="2021-07" db="EMBL/GenBank/DDBJ databases">
        <title>Clostridium weizhouense sp. nov., an anaerobic bacterium isolated from activated sludge of Petroleum wastewater.</title>
        <authorList>
            <person name="Li Q."/>
        </authorList>
    </citation>
    <scope>NUCLEOTIDE SEQUENCE [LARGE SCALE GENOMIC DNA]</scope>
    <source>
        <strain evidence="4 5">YB-6</strain>
    </source>
</reference>
<evidence type="ECO:0000313" key="4">
    <source>
        <dbReference type="EMBL" id="MBW6410617.1"/>
    </source>
</evidence>
<accession>A0ABS7APM5</accession>
<dbReference type="PANTHER" id="PTHR30404:SF8">
    <property type="entry name" value="AUTOLYSIN PH-RELATED"/>
    <property type="match status" value="1"/>
</dbReference>
<dbReference type="CDD" id="cd02696">
    <property type="entry name" value="MurNAc-LAA"/>
    <property type="match status" value="1"/>
</dbReference>
<evidence type="ECO:0000259" key="3">
    <source>
        <dbReference type="SMART" id="SM00646"/>
    </source>
</evidence>
<dbReference type="GO" id="GO:0008745">
    <property type="term" value="F:N-acetylmuramoyl-L-alanine amidase activity"/>
    <property type="evidence" value="ECO:0007669"/>
    <property type="project" value="UniProtKB-EC"/>
</dbReference>
<gene>
    <name evidence="4" type="ORF">KYD98_10970</name>
</gene>
<evidence type="ECO:0000256" key="1">
    <source>
        <dbReference type="ARBA" id="ARBA00022737"/>
    </source>
</evidence>
<dbReference type="InterPro" id="IPR018337">
    <property type="entry name" value="Cell_wall/Cho-bd_repeat"/>
</dbReference>
<evidence type="ECO:0000256" key="2">
    <source>
        <dbReference type="PROSITE-ProRule" id="PRU00591"/>
    </source>
</evidence>
<dbReference type="EC" id="3.5.1.28" evidence="4"/>
<feature type="domain" description="MurNAc-LAA" evidence="3">
    <location>
        <begin position="62"/>
        <end position="169"/>
    </location>
</feature>
<dbReference type="Gene3D" id="2.10.270.10">
    <property type="entry name" value="Cholin Binding"/>
    <property type="match status" value="1"/>
</dbReference>
<dbReference type="PANTHER" id="PTHR30404">
    <property type="entry name" value="N-ACETYLMURAMOYL-L-ALANINE AMIDASE"/>
    <property type="match status" value="1"/>
</dbReference>
<dbReference type="InterPro" id="IPR050695">
    <property type="entry name" value="N-acetylmuramoyl_amidase_3"/>
</dbReference>
<dbReference type="EMBL" id="JAHXPT010000008">
    <property type="protein sequence ID" value="MBW6410617.1"/>
    <property type="molecule type" value="Genomic_DNA"/>
</dbReference>
<comment type="caution">
    <text evidence="4">The sequence shown here is derived from an EMBL/GenBank/DDBJ whole genome shotgun (WGS) entry which is preliminary data.</text>
</comment>
<dbReference type="Pfam" id="PF01520">
    <property type="entry name" value="Amidase_3"/>
    <property type="match status" value="1"/>
</dbReference>
<keyword evidence="4" id="KW-0378">Hydrolase</keyword>
<sequence>MKIGLRAGHSENCKGAIGIVDEYDQMEKYYTVIKKLLEKYGHVVIDCNSNARTQNKELSEGANKANNNNVDLFISLHMNASNGKGYGTEVLISSKSSKAYPYAKKLVDNYASLGFYNRGIKFVNLYEMRKIIAPNIISEICFCDNQNDINIYNRYSWEQLAYIFCNAIDDNIPIKPNTWNKGWNQNSTGWWYCFDVNNKYYYKNEWKEIDGEWYYFDLNGYAMESKWLNYKGDWYYLKNNCKMAKNEWLWIDGECYYFGNKGELYVNCITPDGYRVDYSGAWIQ</sequence>
<dbReference type="InterPro" id="IPR002508">
    <property type="entry name" value="MurNAc-LAA_cat"/>
</dbReference>
<proteinExistence type="predicted"/>
<keyword evidence="1" id="KW-0677">Repeat</keyword>
<evidence type="ECO:0000313" key="5">
    <source>
        <dbReference type="Proteomes" id="UP001519921"/>
    </source>
</evidence>
<dbReference type="Gene3D" id="3.40.630.40">
    <property type="entry name" value="Zn-dependent exopeptidases"/>
    <property type="match status" value="1"/>
</dbReference>
<dbReference type="SMART" id="SM00646">
    <property type="entry name" value="Ami_3"/>
    <property type="match status" value="1"/>
</dbReference>
<feature type="repeat" description="Cell wall-binding" evidence="2">
    <location>
        <begin position="203"/>
        <end position="222"/>
    </location>
</feature>
<name>A0ABS7APM5_9CLOT</name>
<dbReference type="RefSeq" id="WP_219780081.1">
    <property type="nucleotide sequence ID" value="NZ_JAHXPT010000008.1"/>
</dbReference>
<dbReference type="SUPFAM" id="SSF53187">
    <property type="entry name" value="Zn-dependent exopeptidases"/>
    <property type="match status" value="1"/>
</dbReference>
<dbReference type="PROSITE" id="PS51170">
    <property type="entry name" value="CW"/>
    <property type="match status" value="1"/>
</dbReference>
<dbReference type="Pfam" id="PF19127">
    <property type="entry name" value="Choline_bind_3"/>
    <property type="match status" value="1"/>
</dbReference>
<dbReference type="SUPFAM" id="SSF69360">
    <property type="entry name" value="Cell wall binding repeat"/>
    <property type="match status" value="1"/>
</dbReference>
<dbReference type="Proteomes" id="UP001519921">
    <property type="component" value="Unassembled WGS sequence"/>
</dbReference>
<organism evidence="4 5">
    <name type="scientific">Clostridium weizhouense</name>
    <dbReference type="NCBI Taxonomy" id="2859781"/>
    <lineage>
        <taxon>Bacteria</taxon>
        <taxon>Bacillati</taxon>
        <taxon>Bacillota</taxon>
        <taxon>Clostridia</taxon>
        <taxon>Eubacteriales</taxon>
        <taxon>Clostridiaceae</taxon>
        <taxon>Clostridium</taxon>
    </lineage>
</organism>
<protein>
    <submittedName>
        <fullName evidence="4">N-acetylmuramoyl-L-alanine amidase</fullName>
        <ecNumber evidence="4">3.5.1.28</ecNumber>
    </submittedName>
</protein>